<gene>
    <name evidence="2" type="ordered locus">Thicy_1335</name>
</gene>
<dbReference type="InterPro" id="IPR038696">
    <property type="entry name" value="IalB_sf"/>
</dbReference>
<evidence type="ECO:0000313" key="3">
    <source>
        <dbReference type="Proteomes" id="UP000009232"/>
    </source>
</evidence>
<dbReference type="STRING" id="717773.Thicy_1335"/>
<feature type="chain" id="PRO_5003338612" evidence="1">
    <location>
        <begin position="22"/>
        <end position="182"/>
    </location>
</feature>
<evidence type="ECO:0000256" key="1">
    <source>
        <dbReference type="SAM" id="SignalP"/>
    </source>
</evidence>
<protein>
    <submittedName>
        <fullName evidence="2">Invasion associated locus B family protein</fullName>
    </submittedName>
</protein>
<organism evidence="2 3">
    <name type="scientific">Thiomicrospira cyclica (strain DSM 14477 / JCM 11371 / ALM1)</name>
    <name type="common">Thioalkalimicrobium cyclicum</name>
    <dbReference type="NCBI Taxonomy" id="717773"/>
    <lineage>
        <taxon>Bacteria</taxon>
        <taxon>Pseudomonadati</taxon>
        <taxon>Pseudomonadota</taxon>
        <taxon>Gammaproteobacteria</taxon>
        <taxon>Thiotrichales</taxon>
        <taxon>Piscirickettsiaceae</taxon>
        <taxon>Thiomicrospira</taxon>
    </lineage>
</organism>
<accession>F6D9Q0</accession>
<dbReference type="OrthoDB" id="7057139at2"/>
<dbReference type="RefSeq" id="WP_013835875.1">
    <property type="nucleotide sequence ID" value="NC_015581.1"/>
</dbReference>
<dbReference type="KEGG" id="tcy:Thicy_1335"/>
<reference evidence="2 3" key="1">
    <citation type="submission" date="2011-05" db="EMBL/GenBank/DDBJ databases">
        <title>Complete sequence of Thioalkalimicrobium cyclicum ALM1.</title>
        <authorList>
            <consortium name="US DOE Joint Genome Institute"/>
            <person name="Lucas S."/>
            <person name="Han J."/>
            <person name="Lapidus A."/>
            <person name="Cheng J.-F."/>
            <person name="Goodwin L."/>
            <person name="Pitluck S."/>
            <person name="Peters L."/>
            <person name="Mikhailova N."/>
            <person name="Davenport K."/>
            <person name="Han C."/>
            <person name="Tapia R."/>
            <person name="Land M."/>
            <person name="Hauser L."/>
            <person name="Kyrpides N."/>
            <person name="Ivanova N."/>
            <person name="Pagani I."/>
            <person name="Kappler U."/>
            <person name="Woyke T."/>
        </authorList>
    </citation>
    <scope>NUCLEOTIDE SEQUENCE [LARGE SCALE GENOMIC DNA]</scope>
    <source>
        <strain evidence="3">DSM 14477 / JCM 11371 / ALM1</strain>
    </source>
</reference>
<dbReference type="Pfam" id="PF06776">
    <property type="entry name" value="IalB"/>
    <property type="match status" value="1"/>
</dbReference>
<feature type="signal peptide" evidence="1">
    <location>
        <begin position="1"/>
        <end position="21"/>
    </location>
</feature>
<dbReference type="AlphaFoldDB" id="F6D9Q0"/>
<dbReference type="EMBL" id="CP002776">
    <property type="protein sequence ID" value="AEG32099.1"/>
    <property type="molecule type" value="Genomic_DNA"/>
</dbReference>
<proteinExistence type="predicted"/>
<dbReference type="HOGENOM" id="CLU_096085_3_1_6"/>
<keyword evidence="1" id="KW-0732">Signal</keyword>
<dbReference type="eggNOG" id="COG5342">
    <property type="taxonomic scope" value="Bacteria"/>
</dbReference>
<sequence>MSKFYALLLSGLMLNAVNVAAVEPSADLAVPAQGSAWSLANTFGDWQVVCTEQGDKSCRAVQALDLAQGDQTMRLLEAMVFYADRQARLTMTFPLGMDLLAGIVLRIDENEEIGLPFSTCLADGCRVMGNIGDDVMMQLMAGRVMKVGFRGFGEEQTLVLDVSLRGSARAFRAAEDRPVVIN</sequence>
<keyword evidence="3" id="KW-1185">Reference proteome</keyword>
<dbReference type="Gene3D" id="2.60.40.1880">
    <property type="entry name" value="Invasion associated locus B (IalB) protein"/>
    <property type="match status" value="1"/>
</dbReference>
<dbReference type="InterPro" id="IPR010642">
    <property type="entry name" value="Invasion_prot_B"/>
</dbReference>
<evidence type="ECO:0000313" key="2">
    <source>
        <dbReference type="EMBL" id="AEG32099.1"/>
    </source>
</evidence>
<dbReference type="Proteomes" id="UP000009232">
    <property type="component" value="Chromosome"/>
</dbReference>
<name>F6D9Q0_THICA</name>